<dbReference type="EMBL" id="SGXA01000002">
    <property type="protein sequence ID" value="RZS71105.1"/>
    <property type="molecule type" value="Genomic_DNA"/>
</dbReference>
<dbReference type="AlphaFoldDB" id="A0A4Q7MQV5"/>
<dbReference type="GO" id="GO:0016301">
    <property type="term" value="F:kinase activity"/>
    <property type="evidence" value="ECO:0007669"/>
    <property type="project" value="UniProtKB-KW"/>
</dbReference>
<dbReference type="Proteomes" id="UP000293874">
    <property type="component" value="Unassembled WGS sequence"/>
</dbReference>
<keyword evidence="2" id="KW-0808">Transferase</keyword>
<dbReference type="Gene3D" id="3.30.420.40">
    <property type="match status" value="3"/>
</dbReference>
<name>A0A4Q7MQV5_9BACT</name>
<reference evidence="2 3" key="1">
    <citation type="submission" date="2019-02" db="EMBL/GenBank/DDBJ databases">
        <title>Genomic Encyclopedia of Type Strains, Phase IV (KMG-IV): sequencing the most valuable type-strain genomes for metagenomic binning, comparative biology and taxonomic classification.</title>
        <authorList>
            <person name="Goeker M."/>
        </authorList>
    </citation>
    <scope>NUCLEOTIDE SEQUENCE [LARGE SCALE GENOMIC DNA]</scope>
    <source>
        <strain evidence="2 3">DSM 18116</strain>
    </source>
</reference>
<protein>
    <submittedName>
        <fullName evidence="2">Glucokinase</fullName>
    </submittedName>
</protein>
<sequence>MAGVDIGGSHITAALLDTATGAIVPETWQRNSVPAAGTVEEIIDAWSAVIRASYARQSTPVRIGIAMPGPFDYEEGICYIRGQQKYEALYGLNIKELLAERLGCSKDKIRLTNDAACFLQGEVFAGAAKGHAAVIGLTLGTGLGSATFFQHHVEDAAWWNAPFKESIAEDYLSSRWFVHRYQLLTSHSVPNVQQLLNTGDEKNIRYVFDEFGVNLGTFLQQRLREQPAELIIIGGNIAQAFSLFEKTLHDTLRISGIQTPVKQAILGEQAALIGAATAGLEGKFNPHEKYHY</sequence>
<dbReference type="Pfam" id="PF00480">
    <property type="entry name" value="ROK"/>
    <property type="match status" value="1"/>
</dbReference>
<dbReference type="PANTHER" id="PTHR18964">
    <property type="entry name" value="ROK (REPRESSOR, ORF, KINASE) FAMILY"/>
    <property type="match status" value="1"/>
</dbReference>
<dbReference type="CDD" id="cd23763">
    <property type="entry name" value="ASKHA_ATPase_ROK"/>
    <property type="match status" value="1"/>
</dbReference>
<dbReference type="SUPFAM" id="SSF53067">
    <property type="entry name" value="Actin-like ATPase domain"/>
    <property type="match status" value="1"/>
</dbReference>
<comment type="caution">
    <text evidence="2">The sequence shown here is derived from an EMBL/GenBank/DDBJ whole genome shotgun (WGS) entry which is preliminary data.</text>
</comment>
<keyword evidence="2" id="KW-0418">Kinase</keyword>
<evidence type="ECO:0000313" key="3">
    <source>
        <dbReference type="Proteomes" id="UP000293874"/>
    </source>
</evidence>
<organism evidence="2 3">
    <name type="scientific">Pseudobacter ginsenosidimutans</name>
    <dbReference type="NCBI Taxonomy" id="661488"/>
    <lineage>
        <taxon>Bacteria</taxon>
        <taxon>Pseudomonadati</taxon>
        <taxon>Bacteroidota</taxon>
        <taxon>Chitinophagia</taxon>
        <taxon>Chitinophagales</taxon>
        <taxon>Chitinophagaceae</taxon>
        <taxon>Pseudobacter</taxon>
    </lineage>
</organism>
<dbReference type="PANTHER" id="PTHR18964:SF149">
    <property type="entry name" value="BIFUNCTIONAL UDP-N-ACETYLGLUCOSAMINE 2-EPIMERASE_N-ACETYLMANNOSAMINE KINASE"/>
    <property type="match status" value="1"/>
</dbReference>
<evidence type="ECO:0000256" key="1">
    <source>
        <dbReference type="ARBA" id="ARBA00006479"/>
    </source>
</evidence>
<dbReference type="InterPro" id="IPR000600">
    <property type="entry name" value="ROK"/>
</dbReference>
<accession>A0A4Q7MQV5</accession>
<dbReference type="InterPro" id="IPR043129">
    <property type="entry name" value="ATPase_NBD"/>
</dbReference>
<gene>
    <name evidence="2" type="ORF">EV199_3006</name>
</gene>
<proteinExistence type="inferred from homology"/>
<keyword evidence="3" id="KW-1185">Reference proteome</keyword>
<comment type="similarity">
    <text evidence="1">Belongs to the ROK (NagC/XylR) family.</text>
</comment>
<evidence type="ECO:0000313" key="2">
    <source>
        <dbReference type="EMBL" id="RZS71105.1"/>
    </source>
</evidence>